<keyword evidence="4 8" id="KW-0862">Zinc</keyword>
<keyword evidence="1" id="KW-0645">Protease</keyword>
<dbReference type="Proteomes" id="UP000694888">
    <property type="component" value="Unplaced"/>
</dbReference>
<sequence>MTKFGLFPCLTLPVLVIQISLVYSISVHLRYNSSELENDQVPQRVNISISSNANVDTKLELSRIPDGSPNVPLYTLRVGADGKYESGREKLKDREDLAYYTDASKEAVIQVTKLGSKKDGKPHLLMRGDLVIDGHRYWLDKPKRFRRAAYQQESSSTSSTSSPPSSDDDNDIYDIELEQLVPAENYDFVEAPPERIKRAPEILQSDPEEQLPFLSFFKRASQKKIHRSLKMKGEISNKKDSRIPPSDYENRYRRQANTYYVDVVAVVDYGNYKLFLNNADNREEALKDIREFYAFTMTDVDLRYQSITSMTSNIRVRLTKVVVTETTQASSFTEQYRLADDKWDEVDATLALSAFREFASGKGGEFLFPYDHATVFTGYDLTSTTGTTSTNSTTGLAYTSTLCRTDGYSVSVVEDLGGFQAVDTAAHELGHSLSARHDGDDNPCRSSDRYIMAGGSYPETNATRLNPWLFSSCSINYFNNFIQMQMRSSQGRTCLTQPLSVSASIPNVQDRLPGQEISPDDQCRMIYGSRSRRCKIGTLPEICTIMYCLDSNDIWQSCRRELAARGTSCGVGKICINGACVYEGYTEPLDVTSPKYCKSGEKPGIAYEGRTCSEYVAIFPGRCYDALVRTRCCASCKAHYRPVPNCEYGDKRIFCRRSACEYGTSILLDQCCQTCSDRRPTTTTSTTTHTTSVTPDPNLTTTRRTTLRVTTPPPRVTTPRPVRTTRGTTLRVTTPPPVVTTPRPGMSSTLCACAS</sequence>
<feature type="domain" description="Peptidase M12B" evidence="10">
    <location>
        <begin position="259"/>
        <end position="483"/>
    </location>
</feature>
<evidence type="ECO:0000256" key="7">
    <source>
        <dbReference type="ARBA" id="ARBA00023180"/>
    </source>
</evidence>
<gene>
    <name evidence="12" type="primary">LOC101848909</name>
</gene>
<keyword evidence="11" id="KW-1185">Reference proteome</keyword>
<evidence type="ECO:0000256" key="6">
    <source>
        <dbReference type="ARBA" id="ARBA00023157"/>
    </source>
</evidence>
<dbReference type="GeneID" id="101848909"/>
<keyword evidence="6" id="KW-1015">Disulfide bond</keyword>
<evidence type="ECO:0000313" key="11">
    <source>
        <dbReference type="Proteomes" id="UP000694888"/>
    </source>
</evidence>
<comment type="caution">
    <text evidence="8">Lacks conserved residue(s) required for the propagation of feature annotation.</text>
</comment>
<feature type="active site" evidence="8">
    <location>
        <position position="428"/>
    </location>
</feature>
<dbReference type="InterPro" id="IPR006586">
    <property type="entry name" value="ADAM_Cys-rich"/>
</dbReference>
<name>A0ABM1A769_APLCA</name>
<dbReference type="GO" id="GO:0008237">
    <property type="term" value="F:metallopeptidase activity"/>
    <property type="evidence" value="ECO:0007669"/>
    <property type="project" value="UniProtKB-KW"/>
</dbReference>
<dbReference type="Gene3D" id="3.40.390.10">
    <property type="entry name" value="Collagenase (Catalytic Domain)"/>
    <property type="match status" value="1"/>
</dbReference>
<dbReference type="InterPro" id="IPR001590">
    <property type="entry name" value="Peptidase_M12B"/>
</dbReference>
<feature type="region of interest" description="Disordered" evidence="9">
    <location>
        <begin position="148"/>
        <end position="171"/>
    </location>
</feature>
<keyword evidence="7" id="KW-0325">Glycoprotein</keyword>
<dbReference type="InterPro" id="IPR024079">
    <property type="entry name" value="MetalloPept_cat_dom_sf"/>
</dbReference>
<feature type="binding site" evidence="8">
    <location>
        <position position="427"/>
    </location>
    <ligand>
        <name>Zn(2+)</name>
        <dbReference type="ChEBI" id="CHEBI:29105"/>
        <note>catalytic</note>
    </ligand>
</feature>
<keyword evidence="3" id="KW-0378">Hydrolase</keyword>
<organism evidence="11 12">
    <name type="scientific">Aplysia californica</name>
    <name type="common">California sea hare</name>
    <dbReference type="NCBI Taxonomy" id="6500"/>
    <lineage>
        <taxon>Eukaryota</taxon>
        <taxon>Metazoa</taxon>
        <taxon>Spiralia</taxon>
        <taxon>Lophotrochozoa</taxon>
        <taxon>Mollusca</taxon>
        <taxon>Gastropoda</taxon>
        <taxon>Heterobranchia</taxon>
        <taxon>Euthyneura</taxon>
        <taxon>Tectipleura</taxon>
        <taxon>Aplysiida</taxon>
        <taxon>Aplysioidea</taxon>
        <taxon>Aplysiidae</taxon>
        <taxon>Aplysia</taxon>
    </lineage>
</organism>
<feature type="compositionally biased region" description="Low complexity" evidence="9">
    <location>
        <begin position="154"/>
        <end position="165"/>
    </location>
</feature>
<evidence type="ECO:0000313" key="12">
    <source>
        <dbReference type="RefSeq" id="XP_012942176.1"/>
    </source>
</evidence>
<dbReference type="Gene3D" id="3.40.1620.60">
    <property type="match status" value="1"/>
</dbReference>
<feature type="binding site" evidence="8">
    <location>
        <position position="431"/>
    </location>
    <ligand>
        <name>Zn(2+)</name>
        <dbReference type="ChEBI" id="CHEBI:29105"/>
        <note>catalytic</note>
    </ligand>
</feature>
<dbReference type="RefSeq" id="XP_012942176.1">
    <property type="nucleotide sequence ID" value="XM_013086722.1"/>
</dbReference>
<dbReference type="Pfam" id="PF13688">
    <property type="entry name" value="Reprolysin_5"/>
    <property type="match status" value="1"/>
</dbReference>
<reference evidence="12" key="1">
    <citation type="submission" date="2025-08" db="UniProtKB">
        <authorList>
            <consortium name="RefSeq"/>
        </authorList>
    </citation>
    <scope>IDENTIFICATION</scope>
</reference>
<evidence type="ECO:0000256" key="1">
    <source>
        <dbReference type="ARBA" id="ARBA00022670"/>
    </source>
</evidence>
<evidence type="ECO:0000256" key="4">
    <source>
        <dbReference type="ARBA" id="ARBA00022833"/>
    </source>
</evidence>
<proteinExistence type="predicted"/>
<feature type="region of interest" description="Disordered" evidence="9">
    <location>
        <begin position="679"/>
        <end position="700"/>
    </location>
</feature>
<accession>A0ABM1A769</accession>
<dbReference type="PANTHER" id="PTHR11905">
    <property type="entry name" value="ADAM A DISINTEGRIN AND METALLOPROTEASE DOMAIN"/>
    <property type="match status" value="1"/>
</dbReference>
<evidence type="ECO:0000256" key="5">
    <source>
        <dbReference type="ARBA" id="ARBA00023049"/>
    </source>
</evidence>
<evidence type="ECO:0000256" key="2">
    <source>
        <dbReference type="ARBA" id="ARBA00022723"/>
    </source>
</evidence>
<feature type="compositionally biased region" description="Low complexity" evidence="9">
    <location>
        <begin position="681"/>
        <end position="700"/>
    </location>
</feature>
<feature type="binding site" evidence="8">
    <location>
        <position position="437"/>
    </location>
    <ligand>
        <name>Zn(2+)</name>
        <dbReference type="ChEBI" id="CHEBI:29105"/>
        <note>catalytic</note>
    </ligand>
</feature>
<dbReference type="SUPFAM" id="SSF55486">
    <property type="entry name" value="Metalloproteases ('zincins'), catalytic domain"/>
    <property type="match status" value="1"/>
</dbReference>
<keyword evidence="2 8" id="KW-0479">Metal-binding</keyword>
<dbReference type="Pfam" id="PF17771">
    <property type="entry name" value="ADAMTS_CR_2"/>
    <property type="match status" value="1"/>
</dbReference>
<dbReference type="SMART" id="SM00608">
    <property type="entry name" value="ACR"/>
    <property type="match status" value="1"/>
</dbReference>
<dbReference type="PANTHER" id="PTHR11905:SF159">
    <property type="entry name" value="ADAM METALLOPROTEASE"/>
    <property type="match status" value="1"/>
</dbReference>
<evidence type="ECO:0000256" key="9">
    <source>
        <dbReference type="SAM" id="MobiDB-lite"/>
    </source>
</evidence>
<evidence type="ECO:0000256" key="8">
    <source>
        <dbReference type="PROSITE-ProRule" id="PRU00276"/>
    </source>
</evidence>
<evidence type="ECO:0000256" key="3">
    <source>
        <dbReference type="ARBA" id="ARBA00022801"/>
    </source>
</evidence>
<dbReference type="InterPro" id="IPR041645">
    <property type="entry name" value="ADAMTS_CR_2"/>
</dbReference>
<protein>
    <submittedName>
        <fullName evidence="12">A disintegrin and metalloproteinase with thrombospondin motifs 5</fullName>
    </submittedName>
</protein>
<keyword evidence="5 12" id="KW-0482">Metalloprotease</keyword>
<evidence type="ECO:0000259" key="10">
    <source>
        <dbReference type="PROSITE" id="PS50215"/>
    </source>
</evidence>
<dbReference type="PROSITE" id="PS50215">
    <property type="entry name" value="ADAM_MEPRO"/>
    <property type="match status" value="1"/>
</dbReference>